<accession>A0A9X2EMU1</accession>
<keyword evidence="4" id="KW-1185">Reference proteome</keyword>
<organism evidence="3 4">
    <name type="scientific">Microbulbifer okhotskensis</name>
    <dbReference type="NCBI Taxonomy" id="2926617"/>
    <lineage>
        <taxon>Bacteria</taxon>
        <taxon>Pseudomonadati</taxon>
        <taxon>Pseudomonadota</taxon>
        <taxon>Gammaproteobacteria</taxon>
        <taxon>Cellvibrionales</taxon>
        <taxon>Microbulbiferaceae</taxon>
        <taxon>Microbulbifer</taxon>
    </lineage>
</organism>
<dbReference type="EMBL" id="JALBWM010000019">
    <property type="protein sequence ID" value="MCO1334010.1"/>
    <property type="molecule type" value="Genomic_DNA"/>
</dbReference>
<evidence type="ECO:0000313" key="4">
    <source>
        <dbReference type="Proteomes" id="UP001139028"/>
    </source>
</evidence>
<name>A0A9X2EMU1_9GAMM</name>
<proteinExistence type="predicted"/>
<gene>
    <name evidence="3" type="ORF">MO867_06610</name>
</gene>
<evidence type="ECO:0000313" key="3">
    <source>
        <dbReference type="EMBL" id="MCO1334010.1"/>
    </source>
</evidence>
<dbReference type="Gene3D" id="3.40.50.150">
    <property type="entry name" value="Vaccinia Virus protein VP39"/>
    <property type="match status" value="1"/>
</dbReference>
<evidence type="ECO:0000259" key="2">
    <source>
        <dbReference type="Pfam" id="PF13649"/>
    </source>
</evidence>
<protein>
    <submittedName>
        <fullName evidence="3">Class I SAM-dependent methyltransferase</fullName>
    </submittedName>
</protein>
<evidence type="ECO:0000256" key="1">
    <source>
        <dbReference type="ARBA" id="ARBA00022679"/>
    </source>
</evidence>
<dbReference type="GO" id="GO:0032259">
    <property type="term" value="P:methylation"/>
    <property type="evidence" value="ECO:0007669"/>
    <property type="project" value="UniProtKB-KW"/>
</dbReference>
<feature type="domain" description="Methyltransferase" evidence="2">
    <location>
        <begin position="47"/>
        <end position="144"/>
    </location>
</feature>
<dbReference type="CDD" id="cd02440">
    <property type="entry name" value="AdoMet_MTases"/>
    <property type="match status" value="1"/>
</dbReference>
<dbReference type="InterPro" id="IPR029063">
    <property type="entry name" value="SAM-dependent_MTases_sf"/>
</dbReference>
<dbReference type="Proteomes" id="UP001139028">
    <property type="component" value="Unassembled WGS sequence"/>
</dbReference>
<dbReference type="GO" id="GO:0008168">
    <property type="term" value="F:methyltransferase activity"/>
    <property type="evidence" value="ECO:0007669"/>
    <property type="project" value="UniProtKB-KW"/>
</dbReference>
<dbReference type="InterPro" id="IPR041698">
    <property type="entry name" value="Methyltransf_25"/>
</dbReference>
<reference evidence="3" key="1">
    <citation type="journal article" date="2022" name="Arch. Microbiol.">
        <title>Microbulbifer okhotskensis sp. nov., isolated from a deep bottom sediment of the Okhotsk Sea.</title>
        <authorList>
            <person name="Romanenko L."/>
            <person name="Kurilenko V."/>
            <person name="Otstavnykh N."/>
            <person name="Velansky P."/>
            <person name="Isaeva M."/>
            <person name="Mikhailov V."/>
        </authorList>
    </citation>
    <scope>NUCLEOTIDE SEQUENCE</scope>
    <source>
        <strain evidence="3">OS29</strain>
    </source>
</reference>
<keyword evidence="3" id="KW-0489">Methyltransferase</keyword>
<keyword evidence="1" id="KW-0808">Transferase</keyword>
<dbReference type="RefSeq" id="WP_252465472.1">
    <property type="nucleotide sequence ID" value="NZ_JALBWM010000019.1"/>
</dbReference>
<dbReference type="Pfam" id="PF13649">
    <property type="entry name" value="Methyltransf_25"/>
    <property type="match status" value="1"/>
</dbReference>
<comment type="caution">
    <text evidence="3">The sequence shown here is derived from an EMBL/GenBank/DDBJ whole genome shotgun (WGS) entry which is preliminary data.</text>
</comment>
<dbReference type="PANTHER" id="PTHR43861">
    <property type="entry name" value="TRANS-ACONITATE 2-METHYLTRANSFERASE-RELATED"/>
    <property type="match status" value="1"/>
</dbReference>
<dbReference type="SUPFAM" id="SSF53335">
    <property type="entry name" value="S-adenosyl-L-methionine-dependent methyltransferases"/>
    <property type="match status" value="1"/>
</dbReference>
<dbReference type="AlphaFoldDB" id="A0A9X2EMU1"/>
<sequence length="256" mass="28570">MSQPLSTETIYNKQAASWSRSEKILLSDFTARPRVIEALGDISGANVLDLGCGEGYVSRMLLNRSAGSVFGVDASSEMITQAKKSAAKEKLPNSHYAVGNAVTYTDFPTTKFDHAIAVFLFNYLKIEEMTEVMAKVKNLLKAGGAFIFTVPHPCLPFMKEEAPPFYFEHDGKSYLDGIDQTFEGEIWRRDGVPVSVRCVHKTFSHYFDALKLAGFQSLPEVKELSVTKEHLKLDPDFFAPLEGYPLHVLFKVQTND</sequence>